<dbReference type="OrthoDB" id="669644at2"/>
<dbReference type="AlphaFoldDB" id="A0A4Q1DDR9"/>
<dbReference type="RefSeq" id="WP_129002572.1">
    <property type="nucleotide sequence ID" value="NZ_SDHZ01000001.1"/>
</dbReference>
<evidence type="ECO:0000256" key="1">
    <source>
        <dbReference type="SAM" id="Phobius"/>
    </source>
</evidence>
<evidence type="ECO:0000313" key="3">
    <source>
        <dbReference type="Proteomes" id="UP000290545"/>
    </source>
</evidence>
<dbReference type="Proteomes" id="UP000290545">
    <property type="component" value="Unassembled WGS sequence"/>
</dbReference>
<proteinExistence type="predicted"/>
<reference evidence="2 3" key="1">
    <citation type="submission" date="2019-01" db="EMBL/GenBank/DDBJ databases">
        <title>Filimonas sp. strain TTM-71.</title>
        <authorList>
            <person name="Chen W.-M."/>
        </authorList>
    </citation>
    <scope>NUCLEOTIDE SEQUENCE [LARGE SCALE GENOMIC DNA]</scope>
    <source>
        <strain evidence="2 3">TTM-71</strain>
    </source>
</reference>
<keyword evidence="3" id="KW-1185">Reference proteome</keyword>
<organism evidence="2 3">
    <name type="scientific">Filimonas effusa</name>
    <dbReference type="NCBI Taxonomy" id="2508721"/>
    <lineage>
        <taxon>Bacteria</taxon>
        <taxon>Pseudomonadati</taxon>
        <taxon>Bacteroidota</taxon>
        <taxon>Chitinophagia</taxon>
        <taxon>Chitinophagales</taxon>
        <taxon>Chitinophagaceae</taxon>
        <taxon>Filimonas</taxon>
    </lineage>
</organism>
<feature type="transmembrane region" description="Helical" evidence="1">
    <location>
        <begin position="24"/>
        <end position="43"/>
    </location>
</feature>
<feature type="transmembrane region" description="Helical" evidence="1">
    <location>
        <begin position="55"/>
        <end position="73"/>
    </location>
</feature>
<keyword evidence="1" id="KW-0812">Transmembrane</keyword>
<keyword evidence="1" id="KW-0472">Membrane</keyword>
<comment type="caution">
    <text evidence="2">The sequence shown here is derived from an EMBL/GenBank/DDBJ whole genome shotgun (WGS) entry which is preliminary data.</text>
</comment>
<evidence type="ECO:0000313" key="2">
    <source>
        <dbReference type="EMBL" id="RXK86823.1"/>
    </source>
</evidence>
<sequence length="150" mass="17235">MTVENQNEGKLITLSQAFDNRPKVLNAFYFVLFSCMAIPFLYAFRTAISDSPLQFIFFLALFTAYLVAAYRFINKAIQSEKLLITPDSITLIKAGISRTSHTYKNEFISQLRHLDKPALSKHPLTGESFDYLGFQTTQEYLIKRSPLYTK</sequence>
<name>A0A4Q1DDR9_9BACT</name>
<dbReference type="EMBL" id="SDHZ01000001">
    <property type="protein sequence ID" value="RXK86823.1"/>
    <property type="molecule type" value="Genomic_DNA"/>
</dbReference>
<gene>
    <name evidence="2" type="ORF">ESB13_08510</name>
</gene>
<keyword evidence="1" id="KW-1133">Transmembrane helix</keyword>
<protein>
    <submittedName>
        <fullName evidence="2">Uncharacterized protein</fullName>
    </submittedName>
</protein>
<accession>A0A4Q1DDR9</accession>